<dbReference type="AlphaFoldDB" id="A0AA88XLA6"/>
<evidence type="ECO:0000313" key="5">
    <source>
        <dbReference type="Proteomes" id="UP001186944"/>
    </source>
</evidence>
<feature type="domain" description="Novel STAND NTPase 3" evidence="3">
    <location>
        <begin position="1"/>
        <end position="148"/>
    </location>
</feature>
<dbReference type="SMART" id="SM00248">
    <property type="entry name" value="ANK"/>
    <property type="match status" value="3"/>
</dbReference>
<dbReference type="InterPro" id="IPR036770">
    <property type="entry name" value="Ankyrin_rpt-contain_sf"/>
</dbReference>
<dbReference type="Gene3D" id="1.25.40.20">
    <property type="entry name" value="Ankyrin repeat-containing domain"/>
    <property type="match status" value="2"/>
</dbReference>
<dbReference type="PANTHER" id="PTHR24198:SF165">
    <property type="entry name" value="ANKYRIN REPEAT-CONTAINING PROTEIN-RELATED"/>
    <property type="match status" value="1"/>
</dbReference>
<keyword evidence="2" id="KW-0040">ANK repeat</keyword>
<protein>
    <recommendedName>
        <fullName evidence="3">Novel STAND NTPase 3 domain-containing protein</fullName>
    </recommendedName>
</protein>
<dbReference type="InterPro" id="IPR002110">
    <property type="entry name" value="Ankyrin_rpt"/>
</dbReference>
<evidence type="ECO:0000256" key="2">
    <source>
        <dbReference type="ARBA" id="ARBA00023043"/>
    </source>
</evidence>
<evidence type="ECO:0000313" key="4">
    <source>
        <dbReference type="EMBL" id="KAK3085001.1"/>
    </source>
</evidence>
<keyword evidence="1" id="KW-0677">Repeat</keyword>
<dbReference type="SUPFAM" id="SSF52540">
    <property type="entry name" value="P-loop containing nucleoside triphosphate hydrolases"/>
    <property type="match status" value="1"/>
</dbReference>
<dbReference type="InterPro" id="IPR027417">
    <property type="entry name" value="P-loop_NTPase"/>
</dbReference>
<name>A0AA88XLA6_PINIB</name>
<gene>
    <name evidence="4" type="ORF">FSP39_022748</name>
</gene>
<evidence type="ECO:0000256" key="1">
    <source>
        <dbReference type="ARBA" id="ARBA00022737"/>
    </source>
</evidence>
<dbReference type="SUPFAM" id="SSF48403">
    <property type="entry name" value="Ankyrin repeat"/>
    <property type="match status" value="1"/>
</dbReference>
<proteinExistence type="predicted"/>
<dbReference type="InterPro" id="IPR049050">
    <property type="entry name" value="nSTAND3"/>
</dbReference>
<sequence>MEILNKHGILTLIGIAGSGKTTLAKDLMKCIERTKSFTSSTITKPEEWEERMKSDSHEVILIEDIFGKINLDQQKLEMWSSHLDSMISKTASEKKIILTCRKNVKKETDKECIGIAYDKLFKADLTVNLSDKDYCMSHDEMKSLLTIHSQHNPSRKLSEQDCDKIIHTHYHEIGFPQLATLFFSSTKFKEEGVTFFQKGDITLNKEIRKFDSHENLEFSILSFMSINEDKRRSDSSDGCVSLDIENDMTEFSTFHDRMYTYDVNFVEIQQCLIEMKNTFVRESKPNTFCFQHETVYGTVLKAFGERHPKLFLEMMNGRDVWKYGRPRTLGPGSFSDLEVRFERKFYEQFASKLISFTKGDYGRLVQHRALEDKEFVPFLLDAIEHDVSKITNETMSKRSYDFILSLYNGECDGLMNSCILRLIQGKLFYSVGLNRCLSKILKGENTFNLSISTILANYIPHLGGKSMLHELIMNCSVEFIMECVVSHTDLFTGPRSSMNVEKGILFLCVDRAMKTQEWKPKRLLQHLLNIESSTLLTETDPDGCSPTAYALKTSCFSLLDIFLDHKPDIADDKNFTFSLQRCVKAKNIGLVKKIISGRPKAVDERDNNFRHPLLVAAEENEKEVFGIIWKACHSFVILDELVLDMMESIIKNGWDDNLAEIIEKNKDFKNCRSRREETPLILSAKYKQLTCITVLLEREADIYLTDKNQRSFLHFVDAPDAELLEKVFIFVEKHSGIVFVKDKNGISPLLQAVFSKRRNIAKRLFEIAKSDKERLIQDIRRKDKYDRTMLRETISNGWIDITEDIVDIDPEVVTFENIDMIRYITENAFGQKRKDLIQIFGKCI</sequence>
<dbReference type="Pfam" id="PF20720">
    <property type="entry name" value="nSTAND3"/>
    <property type="match status" value="1"/>
</dbReference>
<evidence type="ECO:0000259" key="3">
    <source>
        <dbReference type="Pfam" id="PF20720"/>
    </source>
</evidence>
<comment type="caution">
    <text evidence="4">The sequence shown here is derived from an EMBL/GenBank/DDBJ whole genome shotgun (WGS) entry which is preliminary data.</text>
</comment>
<reference evidence="4" key="1">
    <citation type="submission" date="2019-08" db="EMBL/GenBank/DDBJ databases">
        <title>The improved chromosome-level genome for the pearl oyster Pinctada fucata martensii using PacBio sequencing and Hi-C.</title>
        <authorList>
            <person name="Zheng Z."/>
        </authorList>
    </citation>
    <scope>NUCLEOTIDE SEQUENCE</scope>
    <source>
        <strain evidence="4">ZZ-2019</strain>
        <tissue evidence="4">Adductor muscle</tissue>
    </source>
</reference>
<dbReference type="PANTHER" id="PTHR24198">
    <property type="entry name" value="ANKYRIN REPEAT AND PROTEIN KINASE DOMAIN-CONTAINING PROTEIN"/>
    <property type="match status" value="1"/>
</dbReference>
<keyword evidence="5" id="KW-1185">Reference proteome</keyword>
<dbReference type="EMBL" id="VSWD01000013">
    <property type="protein sequence ID" value="KAK3085001.1"/>
    <property type="molecule type" value="Genomic_DNA"/>
</dbReference>
<organism evidence="4 5">
    <name type="scientific">Pinctada imbricata</name>
    <name type="common">Atlantic pearl-oyster</name>
    <name type="synonym">Pinctada martensii</name>
    <dbReference type="NCBI Taxonomy" id="66713"/>
    <lineage>
        <taxon>Eukaryota</taxon>
        <taxon>Metazoa</taxon>
        <taxon>Spiralia</taxon>
        <taxon>Lophotrochozoa</taxon>
        <taxon>Mollusca</taxon>
        <taxon>Bivalvia</taxon>
        <taxon>Autobranchia</taxon>
        <taxon>Pteriomorphia</taxon>
        <taxon>Pterioida</taxon>
        <taxon>Pterioidea</taxon>
        <taxon>Pteriidae</taxon>
        <taxon>Pinctada</taxon>
    </lineage>
</organism>
<accession>A0AA88XLA6</accession>
<dbReference type="Proteomes" id="UP001186944">
    <property type="component" value="Unassembled WGS sequence"/>
</dbReference>